<keyword evidence="5" id="KW-0963">Cytoplasm</keyword>
<evidence type="ECO:0000256" key="6">
    <source>
        <dbReference type="ARBA" id="ARBA00022701"/>
    </source>
</evidence>
<keyword evidence="8" id="KW-0243">Dynein</keyword>
<keyword evidence="7" id="KW-0970">Cilium biogenesis/degradation</keyword>
<evidence type="ECO:0000256" key="4">
    <source>
        <dbReference type="ARBA" id="ARBA00022473"/>
    </source>
</evidence>
<evidence type="ECO:0000256" key="7">
    <source>
        <dbReference type="ARBA" id="ARBA00022794"/>
    </source>
</evidence>
<name>A0A7S1KMQ4_9EUKA</name>
<dbReference type="GO" id="GO:0035735">
    <property type="term" value="P:intraciliary transport involved in cilium assembly"/>
    <property type="evidence" value="ECO:0007669"/>
    <property type="project" value="InterPro"/>
</dbReference>
<keyword evidence="6" id="KW-0493">Microtubule</keyword>
<dbReference type="InterPro" id="IPR040045">
    <property type="entry name" value="DYNC2LI1"/>
</dbReference>
<dbReference type="SUPFAM" id="SSF52540">
    <property type="entry name" value="P-loop containing nucleoside triphosphate hydrolases"/>
    <property type="match status" value="1"/>
</dbReference>
<comment type="similarity">
    <text evidence="2">Belongs to the dynein light intermediate chain family.</text>
</comment>
<evidence type="ECO:0000256" key="14">
    <source>
        <dbReference type="SAM" id="MobiDB-lite"/>
    </source>
</evidence>
<dbReference type="GO" id="GO:0045504">
    <property type="term" value="F:dynein heavy chain binding"/>
    <property type="evidence" value="ECO:0007669"/>
    <property type="project" value="TreeGrafter"/>
</dbReference>
<dbReference type="GO" id="GO:0035721">
    <property type="term" value="P:intraciliary retrograde transport"/>
    <property type="evidence" value="ECO:0007669"/>
    <property type="project" value="InterPro"/>
</dbReference>
<dbReference type="EMBL" id="HBGD01002604">
    <property type="protein sequence ID" value="CAD9078934.1"/>
    <property type="molecule type" value="Transcribed_RNA"/>
</dbReference>
<sequence>MPSTAQKPSNSKPGDSKTNRQNSHDIWRLIETKYNNASSSSTDNSELTASESKKQEVIETNILFVGSASSGKSSLLHKVLLRQSASAPVEPSIALEYTYGRKEDGYKLFIAHFWELAGGTSLASLTNEIINAQNIHTYALVLCLDLTNPQALLTDLFPLIHHIEKHANAAYDLMRAHNSKLPQKIMDRATKRFGHSHPDLDKVHFVAGIPLIIVANKYDKFQQMYSPQHLKVMAQTLRYLAHMHAATLIQMDLSNDAQHDNAQLQQHKAFRQIMNNIMFAGPLTNDLRAPHTDTTLGPVRVLAGTDSLKSIGPPSVRVSSQQHSSSGSASVLDSVLKNHPYIQQEYLQMFASVFNIAKSNVNSASNPLAPTQLNLSAYPEPQVDAMRTQKDEELQMLKTELRRTEQQARQKSKAHKNAT</sequence>
<dbReference type="Gene3D" id="3.40.50.300">
    <property type="entry name" value="P-loop containing nucleotide triphosphate hydrolases"/>
    <property type="match status" value="1"/>
</dbReference>
<evidence type="ECO:0000256" key="5">
    <source>
        <dbReference type="ARBA" id="ARBA00022490"/>
    </source>
</evidence>
<feature type="compositionally biased region" description="Basic and acidic residues" evidence="14">
    <location>
        <begin position="14"/>
        <end position="25"/>
    </location>
</feature>
<comment type="subcellular location">
    <subcellularLocation>
        <location evidence="1">Cytoplasm</location>
        <location evidence="1">Cytoskeleton</location>
        <location evidence="1">Cilium basal body</location>
    </subcellularLocation>
</comment>
<dbReference type="GO" id="GO:0005868">
    <property type="term" value="C:cytoplasmic dynein complex"/>
    <property type="evidence" value="ECO:0007669"/>
    <property type="project" value="InterPro"/>
</dbReference>
<keyword evidence="13" id="KW-0175">Coiled coil</keyword>
<evidence type="ECO:0000256" key="9">
    <source>
        <dbReference type="ARBA" id="ARBA00023069"/>
    </source>
</evidence>
<dbReference type="InterPro" id="IPR027417">
    <property type="entry name" value="P-loop_NTPase"/>
</dbReference>
<keyword evidence="12" id="KW-0966">Cell projection</keyword>
<evidence type="ECO:0000256" key="10">
    <source>
        <dbReference type="ARBA" id="ARBA00023175"/>
    </source>
</evidence>
<protein>
    <recommendedName>
        <fullName evidence="3">Cytoplasmic dynein 2 light intermediate chain 1</fullName>
    </recommendedName>
</protein>
<feature type="region of interest" description="Disordered" evidence="14">
    <location>
        <begin position="1"/>
        <end position="25"/>
    </location>
</feature>
<feature type="coiled-coil region" evidence="13">
    <location>
        <begin position="387"/>
        <end position="414"/>
    </location>
</feature>
<accession>A0A7S1KMQ4</accession>
<dbReference type="PANTHER" id="PTHR13236:SF0">
    <property type="entry name" value="CYTOPLASMIC DYNEIN 2 LIGHT INTERMEDIATE CHAIN 1"/>
    <property type="match status" value="1"/>
</dbReference>
<dbReference type="AlphaFoldDB" id="A0A7S1KMQ4"/>
<dbReference type="GO" id="GO:0036064">
    <property type="term" value="C:ciliary basal body"/>
    <property type="evidence" value="ECO:0007669"/>
    <property type="project" value="TreeGrafter"/>
</dbReference>
<dbReference type="GO" id="GO:0005930">
    <property type="term" value="C:axoneme"/>
    <property type="evidence" value="ECO:0007669"/>
    <property type="project" value="TreeGrafter"/>
</dbReference>
<keyword evidence="9" id="KW-0969">Cilium</keyword>
<dbReference type="GO" id="GO:0005874">
    <property type="term" value="C:microtubule"/>
    <property type="evidence" value="ECO:0007669"/>
    <property type="project" value="UniProtKB-KW"/>
</dbReference>
<evidence type="ECO:0000313" key="15">
    <source>
        <dbReference type="EMBL" id="CAD9078934.1"/>
    </source>
</evidence>
<evidence type="ECO:0000256" key="13">
    <source>
        <dbReference type="SAM" id="Coils"/>
    </source>
</evidence>
<keyword evidence="10" id="KW-0505">Motor protein</keyword>
<evidence type="ECO:0000256" key="11">
    <source>
        <dbReference type="ARBA" id="ARBA00023212"/>
    </source>
</evidence>
<keyword evidence="4" id="KW-0217">Developmental protein</keyword>
<evidence type="ECO:0000256" key="2">
    <source>
        <dbReference type="ARBA" id="ARBA00006831"/>
    </source>
</evidence>
<evidence type="ECO:0000256" key="12">
    <source>
        <dbReference type="ARBA" id="ARBA00023273"/>
    </source>
</evidence>
<proteinExistence type="inferred from homology"/>
<gene>
    <name evidence="15" type="ORF">PCOS0759_LOCUS2166</name>
</gene>
<evidence type="ECO:0000256" key="8">
    <source>
        <dbReference type="ARBA" id="ARBA00023017"/>
    </source>
</evidence>
<keyword evidence="11" id="KW-0206">Cytoskeleton</keyword>
<organism evidence="15">
    <name type="scientific">Percolomonas cosmopolitus</name>
    <dbReference type="NCBI Taxonomy" id="63605"/>
    <lineage>
        <taxon>Eukaryota</taxon>
        <taxon>Discoba</taxon>
        <taxon>Heterolobosea</taxon>
        <taxon>Tetramitia</taxon>
        <taxon>Eutetramitia</taxon>
        <taxon>Percolomonadidae</taxon>
        <taxon>Percolomonas</taxon>
    </lineage>
</organism>
<evidence type="ECO:0000256" key="1">
    <source>
        <dbReference type="ARBA" id="ARBA00004120"/>
    </source>
</evidence>
<dbReference type="PANTHER" id="PTHR13236">
    <property type="entry name" value="DYNEIN 2 LIGHT INTERMEDIATE CHAIN, ISOFORM 2"/>
    <property type="match status" value="1"/>
</dbReference>
<reference evidence="15" key="1">
    <citation type="submission" date="2021-01" db="EMBL/GenBank/DDBJ databases">
        <authorList>
            <person name="Corre E."/>
            <person name="Pelletier E."/>
            <person name="Niang G."/>
            <person name="Scheremetjew M."/>
            <person name="Finn R."/>
            <person name="Kale V."/>
            <person name="Holt S."/>
            <person name="Cochrane G."/>
            <person name="Meng A."/>
            <person name="Brown T."/>
            <person name="Cohen L."/>
        </authorList>
    </citation>
    <scope>NUCLEOTIDE SEQUENCE</scope>
    <source>
        <strain evidence="15">WS</strain>
    </source>
</reference>
<feature type="compositionally biased region" description="Polar residues" evidence="14">
    <location>
        <begin position="1"/>
        <end position="13"/>
    </location>
</feature>
<evidence type="ECO:0000256" key="3">
    <source>
        <dbReference type="ARBA" id="ARBA00018863"/>
    </source>
</evidence>